<evidence type="ECO:0000313" key="3">
    <source>
        <dbReference type="EMBL" id="MFC3848097.1"/>
    </source>
</evidence>
<dbReference type="Proteomes" id="UP001595783">
    <property type="component" value="Unassembled WGS sequence"/>
</dbReference>
<evidence type="ECO:0000256" key="2">
    <source>
        <dbReference type="SAM" id="MobiDB-lite"/>
    </source>
</evidence>
<gene>
    <name evidence="3" type="ORF">ACFOPX_06120</name>
</gene>
<proteinExistence type="predicted"/>
<reference evidence="4" key="1">
    <citation type="journal article" date="2019" name="Int. J. Syst. Evol. Microbiol.">
        <title>The Global Catalogue of Microorganisms (GCM) 10K type strain sequencing project: providing services to taxonomists for standard genome sequencing and annotation.</title>
        <authorList>
            <consortium name="The Broad Institute Genomics Platform"/>
            <consortium name="The Broad Institute Genome Sequencing Center for Infectious Disease"/>
            <person name="Wu L."/>
            <person name="Ma J."/>
        </authorList>
    </citation>
    <scope>NUCLEOTIDE SEQUENCE [LARGE SCALE GENOMIC DNA]</scope>
    <source>
        <strain evidence="4">CCUG 53816</strain>
    </source>
</reference>
<keyword evidence="4" id="KW-1185">Reference proteome</keyword>
<organism evidence="3 4">
    <name type="scientific">Helicobacter baculiformis</name>
    <dbReference type="NCBI Taxonomy" id="427351"/>
    <lineage>
        <taxon>Bacteria</taxon>
        <taxon>Pseudomonadati</taxon>
        <taxon>Campylobacterota</taxon>
        <taxon>Epsilonproteobacteria</taxon>
        <taxon>Campylobacterales</taxon>
        <taxon>Helicobacteraceae</taxon>
        <taxon>Helicobacter</taxon>
    </lineage>
</organism>
<dbReference type="EMBL" id="JBHRZO010000038">
    <property type="protein sequence ID" value="MFC3848097.1"/>
    <property type="molecule type" value="Genomic_DNA"/>
</dbReference>
<evidence type="ECO:0000256" key="1">
    <source>
        <dbReference type="SAM" id="Coils"/>
    </source>
</evidence>
<feature type="compositionally biased region" description="Basic and acidic residues" evidence="2">
    <location>
        <begin position="21"/>
        <end position="36"/>
    </location>
</feature>
<comment type="caution">
    <text evidence="3">The sequence shown here is derived from an EMBL/GenBank/DDBJ whole genome shotgun (WGS) entry which is preliminary data.</text>
</comment>
<name>A0ABV7ZHQ3_9HELI</name>
<dbReference type="RefSeq" id="WP_104752646.1">
    <property type="nucleotide sequence ID" value="NZ_FZMF01000036.1"/>
</dbReference>
<feature type="compositionally biased region" description="Low complexity" evidence="2">
    <location>
        <begin position="1"/>
        <end position="17"/>
    </location>
</feature>
<accession>A0ABV7ZHQ3</accession>
<feature type="region of interest" description="Disordered" evidence="2">
    <location>
        <begin position="1"/>
        <end position="37"/>
    </location>
</feature>
<feature type="coiled-coil region" evidence="1">
    <location>
        <begin position="49"/>
        <end position="109"/>
    </location>
</feature>
<keyword evidence="1" id="KW-0175">Coiled coil</keyword>
<evidence type="ECO:0000313" key="4">
    <source>
        <dbReference type="Proteomes" id="UP001595783"/>
    </source>
</evidence>
<sequence length="114" mass="13200">MNNPSNANHANNINHANQTKDNPHKDSFKPSEKPAELNEQALLKRMSEFGQIDAKEQRLRAQIEKLNAQIKSTTLAYEKELKSIKFTYEKEHSKQLLRAKALCDELENLQKKRV</sequence>
<protein>
    <submittedName>
        <fullName evidence="3">Uncharacterized protein</fullName>
    </submittedName>
</protein>